<dbReference type="PANTHER" id="PTHR13593:SF48">
    <property type="entry name" value="OS04G0689300 PROTEIN"/>
    <property type="match status" value="1"/>
</dbReference>
<dbReference type="CDD" id="cd08588">
    <property type="entry name" value="PI-PLCc_At5g67130_like"/>
    <property type="match status" value="1"/>
</dbReference>
<reference evidence="4" key="3">
    <citation type="journal article" date="2018" name="Plant J.">
        <title>The Sorghum bicolor reference genome: improved assembly, gene annotations, a transcriptome atlas, and signatures of genome organization.</title>
        <authorList>
            <person name="McCormick R.F."/>
            <person name="Truong S.K."/>
            <person name="Sreedasyam A."/>
            <person name="Jenkins J."/>
            <person name="Shu S."/>
            <person name="Sims D."/>
            <person name="Kennedy M."/>
            <person name="Amirebrahimi M."/>
            <person name="Weers B.D."/>
            <person name="McKinley B."/>
            <person name="Mattison A."/>
            <person name="Morishige D.T."/>
            <person name="Grimwood J."/>
            <person name="Schmutz J."/>
            <person name="Mullet J.E."/>
        </authorList>
    </citation>
    <scope>NUCLEOTIDE SEQUENCE [LARGE SCALE GENOMIC DNA]</scope>
    <source>
        <strain evidence="4">cv. BTx623</strain>
    </source>
</reference>
<evidence type="ECO:0000313" key="4">
    <source>
        <dbReference type="Proteomes" id="UP000000768"/>
    </source>
</evidence>
<protein>
    <recommendedName>
        <fullName evidence="5">Phosphatidylinositol-specific phospholipase C X domain-containing protein</fullName>
    </recommendedName>
</protein>
<gene>
    <name evidence="2" type="ORF">SORBI_3006G277750</name>
    <name evidence="3" type="ORF">SORBI_3006G277900</name>
</gene>
<dbReference type="SUPFAM" id="SSF51695">
    <property type="entry name" value="PLC-like phosphodiesterases"/>
    <property type="match status" value="1"/>
</dbReference>
<dbReference type="InterPro" id="IPR017946">
    <property type="entry name" value="PLC-like_Pdiesterase_TIM-brl"/>
</dbReference>
<evidence type="ECO:0000313" key="3">
    <source>
        <dbReference type="EMBL" id="OQU82630.1"/>
    </source>
</evidence>
<dbReference type="AlphaFoldDB" id="C5YB28"/>
<keyword evidence="4" id="KW-1185">Reference proteome</keyword>
<dbReference type="Gene3D" id="3.20.20.190">
    <property type="entry name" value="Phosphatidylinositol (PI) phosphodiesterase"/>
    <property type="match status" value="1"/>
</dbReference>
<proteinExistence type="predicted"/>
<dbReference type="GO" id="GO:0008081">
    <property type="term" value="F:phosphoric diester hydrolase activity"/>
    <property type="evidence" value="ECO:0000318"/>
    <property type="project" value="GO_Central"/>
</dbReference>
<dbReference type="InParanoid" id="C5YB28"/>
<feature type="compositionally biased region" description="Low complexity" evidence="1">
    <location>
        <begin position="381"/>
        <end position="424"/>
    </location>
</feature>
<dbReference type="GO" id="GO:0006629">
    <property type="term" value="P:lipid metabolic process"/>
    <property type="evidence" value="ECO:0007669"/>
    <property type="project" value="InterPro"/>
</dbReference>
<dbReference type="STRING" id="4558.C5YB28"/>
<dbReference type="OMA" id="QCGCDTI"/>
<dbReference type="PROSITE" id="PS50007">
    <property type="entry name" value="PIPLC_X_DOMAIN"/>
    <property type="match status" value="1"/>
</dbReference>
<dbReference type="HOGENOM" id="CLU_036028_0_0_1"/>
<dbReference type="OrthoDB" id="7984201at2759"/>
<dbReference type="PANTHER" id="PTHR13593">
    <property type="match status" value="1"/>
</dbReference>
<dbReference type="eggNOG" id="ENOG502RY8M">
    <property type="taxonomic scope" value="Eukaryota"/>
</dbReference>
<evidence type="ECO:0000313" key="2">
    <source>
        <dbReference type="EMBL" id="EES13154.1"/>
    </source>
</evidence>
<dbReference type="Proteomes" id="UP000000768">
    <property type="component" value="Chromosome 6"/>
</dbReference>
<name>C5YB28_SORBI</name>
<accession>C5YB28</accession>
<dbReference type="Gramene" id="OQU82630">
    <property type="protein sequence ID" value="OQU82630"/>
    <property type="gene ID" value="SORBI_3006G277900"/>
</dbReference>
<sequence length="424" mass="44340">MAVATVRQRRRCLVVVVLGTAIAAASLLGAASGAALVGDSCKASSSSSSSSSCGKGLRCTTCVPPPGTGPAACARTTPVDPKTHGTGLPFNRYAWLTTHNSFAVVGTKSPLGSAIISPPNQEDSVTSQLSNGVRGLMLDAYDFNDAVWFCHSFHGKCLPFTAYVPALSVLTEVRVFLDANPSEVVTIFLEDYAAPGSLSNVFNAAGLSKYWFPESMMPSPSKGGGDWPLLKDMIADNHRLVVFTSKRGKQGTEGLAYLWDYVVETQYGSEGMSDGGCPKRSESRPMNSKAQSLVLLNFFTSNPSQSWACSNNSAPLISRLNACYQASANRWPNYIAVDFYMRSNGGGAPLATDVANGRLQCGRDGITYCKQSSAPAPAPAPASASSPSPAPGPDFAAAASPTISSSPGPAPGPANSYYYSTSYS</sequence>
<evidence type="ECO:0000256" key="1">
    <source>
        <dbReference type="SAM" id="MobiDB-lite"/>
    </source>
</evidence>
<dbReference type="FunCoup" id="C5YB28">
    <property type="interactions" value="286"/>
</dbReference>
<dbReference type="Gramene" id="EES13154">
    <property type="protein sequence ID" value="EES13154"/>
    <property type="gene ID" value="SORBI_3006G277750"/>
</dbReference>
<dbReference type="InterPro" id="IPR051057">
    <property type="entry name" value="PI-PLC_domain"/>
</dbReference>
<organism evidence="2 4">
    <name type="scientific">Sorghum bicolor</name>
    <name type="common">Sorghum</name>
    <name type="synonym">Sorghum vulgare</name>
    <dbReference type="NCBI Taxonomy" id="4558"/>
    <lineage>
        <taxon>Eukaryota</taxon>
        <taxon>Viridiplantae</taxon>
        <taxon>Streptophyta</taxon>
        <taxon>Embryophyta</taxon>
        <taxon>Tracheophyta</taxon>
        <taxon>Spermatophyta</taxon>
        <taxon>Magnoliopsida</taxon>
        <taxon>Liliopsida</taxon>
        <taxon>Poales</taxon>
        <taxon>Poaceae</taxon>
        <taxon>PACMAD clade</taxon>
        <taxon>Panicoideae</taxon>
        <taxon>Andropogonodae</taxon>
        <taxon>Andropogoneae</taxon>
        <taxon>Sorghinae</taxon>
        <taxon>Sorghum</taxon>
    </lineage>
</organism>
<reference evidence="2 4" key="1">
    <citation type="journal article" date="2009" name="Nature">
        <title>The Sorghum bicolor genome and the diversification of grasses.</title>
        <authorList>
            <person name="Paterson A.H."/>
            <person name="Bowers J.E."/>
            <person name="Bruggmann R."/>
            <person name="Dubchak I."/>
            <person name="Grimwood J."/>
            <person name="Gundlach H."/>
            <person name="Haberer G."/>
            <person name="Hellsten U."/>
            <person name="Mitros T."/>
            <person name="Poliakov A."/>
            <person name="Schmutz J."/>
            <person name="Spannagl M."/>
            <person name="Tang H."/>
            <person name="Wang X."/>
            <person name="Wicker T."/>
            <person name="Bharti A.K."/>
            <person name="Chapman J."/>
            <person name="Feltus F.A."/>
            <person name="Gowik U."/>
            <person name="Grigoriev I.V."/>
            <person name="Lyons E."/>
            <person name="Maher C.A."/>
            <person name="Martis M."/>
            <person name="Narechania A."/>
            <person name="Otillar R.P."/>
            <person name="Penning B.W."/>
            <person name="Salamov A.A."/>
            <person name="Wang Y."/>
            <person name="Zhang L."/>
            <person name="Carpita N.C."/>
            <person name="Freeling M."/>
            <person name="Gingle A.R."/>
            <person name="Hash C.T."/>
            <person name="Keller B."/>
            <person name="Klein P."/>
            <person name="Kresovich S."/>
            <person name="McCann M.C."/>
            <person name="Ming R."/>
            <person name="Peterson D.G."/>
            <person name="Mehboob-ur-Rahman"/>
            <person name="Ware D."/>
            <person name="Westhoff P."/>
            <person name="Mayer K.F."/>
            <person name="Messing J."/>
            <person name="Rokhsar D.S."/>
        </authorList>
    </citation>
    <scope>NUCLEOTIDE SEQUENCE [LARGE SCALE GENOMIC DNA]</scope>
    <source>
        <strain evidence="4">cv. BTx623</strain>
    </source>
</reference>
<reference evidence="2" key="2">
    <citation type="submission" date="2017-02" db="EMBL/GenBank/DDBJ databases">
        <title>WGS assembly of Sorghum bicolor.</title>
        <authorList>
            <person name="Paterson A."/>
            <person name="Mullet J."/>
            <person name="Bowers J."/>
            <person name="Bruggmann R."/>
            <person name="Dubchak I."/>
            <person name="Grimwood J."/>
            <person name="Gundlach H."/>
            <person name="Haberer G."/>
            <person name="Hellsten U."/>
            <person name="Mitros T."/>
            <person name="Poliakov A."/>
            <person name="Schmutz J."/>
            <person name="Spannagl M."/>
            <person name="Tang H."/>
            <person name="Wang X."/>
            <person name="Wicker T."/>
            <person name="Bharti A."/>
            <person name="Chapman J."/>
            <person name="Feltus F."/>
            <person name="Gowik U."/>
            <person name="Grigoriev I."/>
            <person name="Lyons E."/>
            <person name="Maher C."/>
            <person name="Martis M."/>
            <person name="Narechania A."/>
            <person name="Otillar R."/>
            <person name="Penning B."/>
            <person name="Salamov A."/>
            <person name="Wang Y."/>
            <person name="Zhang L."/>
            <person name="Carpita N."/>
            <person name="Freeling M."/>
            <person name="Gingle A."/>
            <person name="Hash C."/>
            <person name="Keller B."/>
            <person name="Klein P."/>
            <person name="Kresovich S."/>
            <person name="Mccann M."/>
            <person name="Ming R."/>
            <person name="Peterson D."/>
            <person name="Rahman M."/>
            <person name="Ware D."/>
            <person name="Westhoff P."/>
            <person name="Mayer K."/>
            <person name="Messing J."/>
            <person name="Sims D."/>
            <person name="Jenkins J."/>
            <person name="Shu S."/>
            <person name="Rokhsar D."/>
        </authorList>
    </citation>
    <scope>NUCLEOTIDE SEQUENCE</scope>
</reference>
<dbReference type="EMBL" id="CM000765">
    <property type="protein sequence ID" value="OQU82630.1"/>
    <property type="molecule type" value="Genomic_DNA"/>
</dbReference>
<dbReference type="EMBL" id="CM000765">
    <property type="protein sequence ID" value="EES13154.1"/>
    <property type="molecule type" value="Genomic_DNA"/>
</dbReference>
<evidence type="ECO:0008006" key="5">
    <source>
        <dbReference type="Google" id="ProtNLM"/>
    </source>
</evidence>
<feature type="region of interest" description="Disordered" evidence="1">
    <location>
        <begin position="372"/>
        <end position="424"/>
    </location>
</feature>
<dbReference type="Pfam" id="PF26178">
    <property type="entry name" value="PI-PLC_cat"/>
    <property type="match status" value="1"/>
</dbReference>
<dbReference type="KEGG" id="sbi:8055469"/>